<comment type="caution">
    <text evidence="1">The sequence shown here is derived from an EMBL/GenBank/DDBJ whole genome shotgun (WGS) entry which is preliminary data.</text>
</comment>
<accession>A0ABS4JVP4</accession>
<protein>
    <submittedName>
        <fullName evidence="1">Uncharacterized protein (DUF169 family)</fullName>
    </submittedName>
</protein>
<name>A0ABS4JVP4_9FIRM</name>
<evidence type="ECO:0000313" key="2">
    <source>
        <dbReference type="Proteomes" id="UP001519289"/>
    </source>
</evidence>
<proteinExistence type="predicted"/>
<dbReference type="InterPro" id="IPR003748">
    <property type="entry name" value="DUF169"/>
</dbReference>
<dbReference type="Pfam" id="PF02596">
    <property type="entry name" value="DUF169"/>
    <property type="match status" value="1"/>
</dbReference>
<dbReference type="EMBL" id="JAGGLG010000032">
    <property type="protein sequence ID" value="MBP2019619.1"/>
    <property type="molecule type" value="Genomic_DNA"/>
</dbReference>
<gene>
    <name evidence="1" type="ORF">J2Z79_003061</name>
</gene>
<evidence type="ECO:0000313" key="1">
    <source>
        <dbReference type="EMBL" id="MBP2019619.1"/>
    </source>
</evidence>
<keyword evidence="2" id="KW-1185">Reference proteome</keyword>
<organism evidence="1 2">
    <name type="scientific">Symbiobacterium terraclitae</name>
    <dbReference type="NCBI Taxonomy" id="557451"/>
    <lineage>
        <taxon>Bacteria</taxon>
        <taxon>Bacillati</taxon>
        <taxon>Bacillota</taxon>
        <taxon>Clostridia</taxon>
        <taxon>Eubacteriales</taxon>
        <taxon>Symbiobacteriaceae</taxon>
        <taxon>Symbiobacterium</taxon>
    </lineage>
</organism>
<reference evidence="1 2" key="1">
    <citation type="submission" date="2021-03" db="EMBL/GenBank/DDBJ databases">
        <title>Genomic Encyclopedia of Type Strains, Phase IV (KMG-IV): sequencing the most valuable type-strain genomes for metagenomic binning, comparative biology and taxonomic classification.</title>
        <authorList>
            <person name="Goeker M."/>
        </authorList>
    </citation>
    <scope>NUCLEOTIDE SEQUENCE [LARGE SCALE GENOMIC DNA]</scope>
    <source>
        <strain evidence="1 2">DSM 27138</strain>
    </source>
</reference>
<dbReference type="RefSeq" id="WP_342589509.1">
    <property type="nucleotide sequence ID" value="NZ_JAGGLG010000032.1"/>
</dbReference>
<dbReference type="Proteomes" id="UP001519289">
    <property type="component" value="Unassembled WGS sequence"/>
</dbReference>
<sequence length="267" mass="29323">MAENARVLDCKAVAAELDRHLRTDTFPLGIRVVRAGEPLPERVRRPLRDMGIKIAICQGIGMARRYGWAIAMGPEDLSCPIAQVAFGFKPAIPFYTEGNLAAGMYVETCAQGALTEQEVPKFTPEEAGTVVVAPLTRCSFEPETLLIYGNSAQIMRAVTGALWKTGGSLTSVTSGRADCADIVIRTAREGKPQFILPCLGDRIFGQTQDHEMAFTIPWSQVGDLLEGLEGTHKGGVRYPIPTFLRYTPEFPATYQELQRRWDEGETS</sequence>
<dbReference type="PANTHER" id="PTHR37954">
    <property type="entry name" value="BLL4979 PROTEIN"/>
    <property type="match status" value="1"/>
</dbReference>
<dbReference type="PANTHER" id="PTHR37954:SF3">
    <property type="entry name" value="DUF169 DOMAIN-CONTAINING PROTEIN"/>
    <property type="match status" value="1"/>
</dbReference>